<reference evidence="2 3" key="1">
    <citation type="submission" date="2016-05" db="EMBL/GenBank/DDBJ databases">
        <title>Genomic and physiological characterization of Planctopirus sp. isolated from fresh water lake.</title>
        <authorList>
            <person name="Subhash Y."/>
            <person name="Ramana C."/>
        </authorList>
    </citation>
    <scope>NUCLEOTIDE SEQUENCE [LARGE SCALE GENOMIC DNA]</scope>
    <source>
        <strain evidence="2 3">JC280</strain>
    </source>
</reference>
<feature type="coiled-coil region" evidence="1">
    <location>
        <begin position="8"/>
        <end position="43"/>
    </location>
</feature>
<name>A0A1C3EFQ9_9PLAN</name>
<keyword evidence="1" id="KW-0175">Coiled coil</keyword>
<dbReference type="Proteomes" id="UP000094828">
    <property type="component" value="Unassembled WGS sequence"/>
</dbReference>
<accession>A0A1C3EFQ9</accession>
<sequence>MGQAFEEVKKAERFRVRMERRYRELAEKELEEISNTNQFEGQEKPHNGWPCNLIVRDVAGVDDSSIKFPMTWEELANRRKKGSAPKENNAK</sequence>
<protein>
    <submittedName>
        <fullName evidence="2">Uncharacterized protein</fullName>
    </submittedName>
</protein>
<comment type="caution">
    <text evidence="2">The sequence shown here is derived from an EMBL/GenBank/DDBJ whole genome shotgun (WGS) entry which is preliminary data.</text>
</comment>
<evidence type="ECO:0000313" key="2">
    <source>
        <dbReference type="EMBL" id="ODA32061.1"/>
    </source>
</evidence>
<gene>
    <name evidence="2" type="ORF">A6X21_21325</name>
</gene>
<proteinExistence type="predicted"/>
<dbReference type="EMBL" id="LYDR01000071">
    <property type="protein sequence ID" value="ODA32061.1"/>
    <property type="molecule type" value="Genomic_DNA"/>
</dbReference>
<organism evidence="2 3">
    <name type="scientific">Planctopirus hydrillae</name>
    <dbReference type="NCBI Taxonomy" id="1841610"/>
    <lineage>
        <taxon>Bacteria</taxon>
        <taxon>Pseudomonadati</taxon>
        <taxon>Planctomycetota</taxon>
        <taxon>Planctomycetia</taxon>
        <taxon>Planctomycetales</taxon>
        <taxon>Planctomycetaceae</taxon>
        <taxon>Planctopirus</taxon>
    </lineage>
</organism>
<keyword evidence="3" id="KW-1185">Reference proteome</keyword>
<evidence type="ECO:0000256" key="1">
    <source>
        <dbReference type="SAM" id="Coils"/>
    </source>
</evidence>
<evidence type="ECO:0000313" key="3">
    <source>
        <dbReference type="Proteomes" id="UP000094828"/>
    </source>
</evidence>
<dbReference type="AlphaFoldDB" id="A0A1C3EFQ9"/>